<dbReference type="Proteomes" id="UP000828941">
    <property type="component" value="Chromosome 1"/>
</dbReference>
<reference evidence="1 2" key="1">
    <citation type="journal article" date="2022" name="DNA Res.">
        <title>Chromosomal-level genome assembly of the orchid tree Bauhinia variegata (Leguminosae; Cercidoideae) supports the allotetraploid origin hypothesis of Bauhinia.</title>
        <authorList>
            <person name="Zhong Y."/>
            <person name="Chen Y."/>
            <person name="Zheng D."/>
            <person name="Pang J."/>
            <person name="Liu Y."/>
            <person name="Luo S."/>
            <person name="Meng S."/>
            <person name="Qian L."/>
            <person name="Wei D."/>
            <person name="Dai S."/>
            <person name="Zhou R."/>
        </authorList>
    </citation>
    <scope>NUCLEOTIDE SEQUENCE [LARGE SCALE GENOMIC DNA]</scope>
    <source>
        <strain evidence="1">BV-YZ2020</strain>
    </source>
</reference>
<evidence type="ECO:0000313" key="1">
    <source>
        <dbReference type="EMBL" id="KAI4356981.1"/>
    </source>
</evidence>
<organism evidence="1 2">
    <name type="scientific">Bauhinia variegata</name>
    <name type="common">Purple orchid tree</name>
    <name type="synonym">Phanera variegata</name>
    <dbReference type="NCBI Taxonomy" id="167791"/>
    <lineage>
        <taxon>Eukaryota</taxon>
        <taxon>Viridiplantae</taxon>
        <taxon>Streptophyta</taxon>
        <taxon>Embryophyta</taxon>
        <taxon>Tracheophyta</taxon>
        <taxon>Spermatophyta</taxon>
        <taxon>Magnoliopsida</taxon>
        <taxon>eudicotyledons</taxon>
        <taxon>Gunneridae</taxon>
        <taxon>Pentapetalae</taxon>
        <taxon>rosids</taxon>
        <taxon>fabids</taxon>
        <taxon>Fabales</taxon>
        <taxon>Fabaceae</taxon>
        <taxon>Cercidoideae</taxon>
        <taxon>Cercideae</taxon>
        <taxon>Bauhiniinae</taxon>
        <taxon>Bauhinia</taxon>
    </lineage>
</organism>
<name>A0ACB9Q826_BAUVA</name>
<sequence length="155" mass="17647">MTHLALLSQSSISTPIHSIAARPLRAPSRDGNITSSFLNFKTQSWIPGKARRVLVFAERNSWEEYKYKRDFARHHWISNAELDIPLIFDPTWIDPTVPEPDNFFSIGSIILLIWISGLVFYHYFFTSVVIFVGAMKYSIVAALLILVLTAILLPP</sequence>
<protein>
    <submittedName>
        <fullName evidence="1">Uncharacterized protein</fullName>
    </submittedName>
</protein>
<proteinExistence type="predicted"/>
<evidence type="ECO:0000313" key="2">
    <source>
        <dbReference type="Proteomes" id="UP000828941"/>
    </source>
</evidence>
<accession>A0ACB9Q826</accession>
<keyword evidence="2" id="KW-1185">Reference proteome</keyword>
<dbReference type="EMBL" id="CM039426">
    <property type="protein sequence ID" value="KAI4356981.1"/>
    <property type="molecule type" value="Genomic_DNA"/>
</dbReference>
<gene>
    <name evidence="1" type="ORF">L6164_000957</name>
</gene>
<comment type="caution">
    <text evidence="1">The sequence shown here is derived from an EMBL/GenBank/DDBJ whole genome shotgun (WGS) entry which is preliminary data.</text>
</comment>